<keyword evidence="1" id="KW-1133">Transmembrane helix</keyword>
<feature type="domain" description="Acyltransferase 3" evidence="2">
    <location>
        <begin position="42"/>
        <end position="351"/>
    </location>
</feature>
<dbReference type="AlphaFoldDB" id="A0A372DKR5"/>
<feature type="transmembrane region" description="Helical" evidence="1">
    <location>
        <begin position="309"/>
        <end position="326"/>
    </location>
</feature>
<evidence type="ECO:0000313" key="4">
    <source>
        <dbReference type="Proteomes" id="UP000262917"/>
    </source>
</evidence>
<organism evidence="3 4">
    <name type="scientific">Cognatiluteimonas weifangensis</name>
    <dbReference type="NCBI Taxonomy" id="2303539"/>
    <lineage>
        <taxon>Bacteria</taxon>
        <taxon>Pseudomonadati</taxon>
        <taxon>Pseudomonadota</taxon>
        <taxon>Gammaproteobacteria</taxon>
        <taxon>Lysobacterales</taxon>
        <taxon>Lysobacteraceae</taxon>
        <taxon>Cognatiluteimonas</taxon>
    </lineage>
</organism>
<dbReference type="RefSeq" id="WP_117202912.1">
    <property type="nucleotide sequence ID" value="NZ_JBHTBK010000016.1"/>
</dbReference>
<feature type="transmembrane region" description="Helical" evidence="1">
    <location>
        <begin position="79"/>
        <end position="101"/>
    </location>
</feature>
<dbReference type="InterPro" id="IPR050879">
    <property type="entry name" value="Acyltransferase_3"/>
</dbReference>
<comment type="caution">
    <text evidence="3">The sequence shown here is derived from an EMBL/GenBank/DDBJ whole genome shotgun (WGS) entry which is preliminary data.</text>
</comment>
<feature type="transmembrane region" description="Helical" evidence="1">
    <location>
        <begin position="210"/>
        <end position="226"/>
    </location>
</feature>
<accession>A0A372DKR5</accession>
<protein>
    <submittedName>
        <fullName evidence="3">Acyltransferase</fullName>
    </submittedName>
</protein>
<feature type="transmembrane region" description="Helical" evidence="1">
    <location>
        <begin position="280"/>
        <end position="297"/>
    </location>
</feature>
<feature type="transmembrane region" description="Helical" evidence="1">
    <location>
        <begin position="332"/>
        <end position="353"/>
    </location>
</feature>
<keyword evidence="4" id="KW-1185">Reference proteome</keyword>
<gene>
    <name evidence="3" type="ORF">D0Y53_09060</name>
</gene>
<feature type="transmembrane region" description="Helical" evidence="1">
    <location>
        <begin position="257"/>
        <end position="274"/>
    </location>
</feature>
<feature type="transmembrane region" description="Helical" evidence="1">
    <location>
        <begin position="113"/>
        <end position="135"/>
    </location>
</feature>
<keyword evidence="3" id="KW-0808">Transferase</keyword>
<dbReference type="PANTHER" id="PTHR23028:SF53">
    <property type="entry name" value="ACYL_TRANSF_3 DOMAIN-CONTAINING PROTEIN"/>
    <property type="match status" value="1"/>
</dbReference>
<feature type="transmembrane region" description="Helical" evidence="1">
    <location>
        <begin position="232"/>
        <end position="250"/>
    </location>
</feature>
<keyword evidence="1" id="KW-0812">Transmembrane</keyword>
<keyword evidence="1" id="KW-0472">Membrane</keyword>
<evidence type="ECO:0000259" key="2">
    <source>
        <dbReference type="Pfam" id="PF01757"/>
    </source>
</evidence>
<keyword evidence="3" id="KW-0012">Acyltransferase</keyword>
<dbReference type="EMBL" id="QVPD01000009">
    <property type="protein sequence ID" value="RFP59902.1"/>
    <property type="molecule type" value="Genomic_DNA"/>
</dbReference>
<feature type="transmembrane region" description="Helical" evidence="1">
    <location>
        <begin position="48"/>
        <end position="67"/>
    </location>
</feature>
<name>A0A372DKR5_9GAMM</name>
<reference evidence="3 4" key="1">
    <citation type="submission" date="2018-08" db="EMBL/GenBank/DDBJ databases">
        <title>Lysobacter weifangensis sp. nov., a new member of the family 'Xanthomonadaceae', isolated from soil in a farmland.</title>
        <authorList>
            <person name="Zhao H."/>
        </authorList>
    </citation>
    <scope>NUCLEOTIDE SEQUENCE [LARGE SCALE GENOMIC DNA]</scope>
    <source>
        <strain evidence="3 4">WF-2</strain>
    </source>
</reference>
<feature type="transmembrane region" description="Helical" evidence="1">
    <location>
        <begin position="187"/>
        <end position="203"/>
    </location>
</feature>
<dbReference type="GO" id="GO:0016747">
    <property type="term" value="F:acyltransferase activity, transferring groups other than amino-acyl groups"/>
    <property type="evidence" value="ECO:0007669"/>
    <property type="project" value="InterPro"/>
</dbReference>
<dbReference type="GO" id="GO:0016020">
    <property type="term" value="C:membrane"/>
    <property type="evidence" value="ECO:0007669"/>
    <property type="project" value="TreeGrafter"/>
</dbReference>
<sequence>MRPADDARTRAADRCAPLRPRWSTGWRDAPSIASGWATNRNNFNLMRLVAAWMVIYGHAWAITAAPGADLVTRLTQFKFAGGVAVDVFFVISGFLIAASLQRNSIGSYLASRALRILPALAVCAALGAFVLGPLLTTATDYWQQPQVWRYFWVNATLKSSEFFLPGVFEALPRTAINGSLWTLPIEARLYLALLLAGSLGLLTRRRYTPLWLLAMVAGYALARWKAPLPDHIANYAWCTAFFISGTALWLNRERVRLSWWALLALVVAAAFTRGGPWFHIPYYLLLCYGTLFVAFVPKLPMIRHTDLSYGLYLYGWPAQQLVLLATHDTRPLANMAWATALALVLAALSWFLVERPALRLKKRFGTRTPAASPAAVAAA</sequence>
<dbReference type="Pfam" id="PF01757">
    <property type="entry name" value="Acyl_transf_3"/>
    <property type="match status" value="1"/>
</dbReference>
<dbReference type="GO" id="GO:0009103">
    <property type="term" value="P:lipopolysaccharide biosynthetic process"/>
    <property type="evidence" value="ECO:0007669"/>
    <property type="project" value="TreeGrafter"/>
</dbReference>
<proteinExistence type="predicted"/>
<dbReference type="Proteomes" id="UP000262917">
    <property type="component" value="Unassembled WGS sequence"/>
</dbReference>
<dbReference type="PANTHER" id="PTHR23028">
    <property type="entry name" value="ACETYLTRANSFERASE"/>
    <property type="match status" value="1"/>
</dbReference>
<evidence type="ECO:0000256" key="1">
    <source>
        <dbReference type="SAM" id="Phobius"/>
    </source>
</evidence>
<dbReference type="OrthoDB" id="9767863at2"/>
<evidence type="ECO:0000313" key="3">
    <source>
        <dbReference type="EMBL" id="RFP59902.1"/>
    </source>
</evidence>
<dbReference type="InterPro" id="IPR002656">
    <property type="entry name" value="Acyl_transf_3_dom"/>
</dbReference>